<feature type="transmembrane region" description="Helical" evidence="1">
    <location>
        <begin position="364"/>
        <end position="383"/>
    </location>
</feature>
<feature type="transmembrane region" description="Helical" evidence="1">
    <location>
        <begin position="277"/>
        <end position="295"/>
    </location>
</feature>
<dbReference type="InterPro" id="IPR036259">
    <property type="entry name" value="MFS_trans_sf"/>
</dbReference>
<organism evidence="2 3">
    <name type="scientific">Candidatus Campbellbacteria bacterium CG10_big_fil_rev_8_21_14_0_10_35_52</name>
    <dbReference type="NCBI Taxonomy" id="1974527"/>
    <lineage>
        <taxon>Bacteria</taxon>
        <taxon>Candidatus Campbelliibacteriota</taxon>
    </lineage>
</organism>
<feature type="transmembrane region" description="Helical" evidence="1">
    <location>
        <begin position="12"/>
        <end position="31"/>
    </location>
</feature>
<keyword evidence="1" id="KW-0472">Membrane</keyword>
<evidence type="ECO:0000256" key="1">
    <source>
        <dbReference type="SAM" id="Phobius"/>
    </source>
</evidence>
<proteinExistence type="predicted"/>
<feature type="transmembrane region" description="Helical" evidence="1">
    <location>
        <begin position="213"/>
        <end position="234"/>
    </location>
</feature>
<dbReference type="SUPFAM" id="SSF103473">
    <property type="entry name" value="MFS general substrate transporter"/>
    <property type="match status" value="2"/>
</dbReference>
<keyword evidence="1" id="KW-1133">Transmembrane helix</keyword>
<feature type="transmembrane region" description="Helical" evidence="1">
    <location>
        <begin position="338"/>
        <end position="358"/>
    </location>
</feature>
<accession>A0A2M6WW38</accession>
<protein>
    <recommendedName>
        <fullName evidence="4">Major facilitator superfamily (MFS) profile domain-containing protein</fullName>
    </recommendedName>
</protein>
<keyword evidence="1" id="KW-0812">Transmembrane</keyword>
<dbReference type="AlphaFoldDB" id="A0A2M6WW38"/>
<feature type="transmembrane region" description="Helical" evidence="1">
    <location>
        <begin position="163"/>
        <end position="182"/>
    </location>
</feature>
<dbReference type="GO" id="GO:0022857">
    <property type="term" value="F:transmembrane transporter activity"/>
    <property type="evidence" value="ECO:0007669"/>
    <property type="project" value="InterPro"/>
</dbReference>
<feature type="transmembrane region" description="Helical" evidence="1">
    <location>
        <begin position="46"/>
        <end position="67"/>
    </location>
</feature>
<evidence type="ECO:0000313" key="2">
    <source>
        <dbReference type="EMBL" id="PIT97000.1"/>
    </source>
</evidence>
<dbReference type="EMBL" id="PFAA01000001">
    <property type="protein sequence ID" value="PIT97000.1"/>
    <property type="molecule type" value="Genomic_DNA"/>
</dbReference>
<sequence>MINKILRKNSFAAIYTAAFLSAFHAFILIYINSSFLNQFVSEKTVGALYIIGSLASIAVFIIIPIILRSLGNYLTLMIFAIFEMLVIFGMAFIKETAIIIPLFIAYWVASQIIFINIDIFFESYQKKESDTGVKRGVLMTIINSALVLSIFIVGFILKDSEFWKVYLASALALALFLFVIFIKFRKFKDLAYENFNILNTLKRIYKNKNITNIFIAQLFLKFFFSWMVIYMPIYLHDYIGFDWPKISIIFTIMLLPFIIFEIPVGKIADIHFGEKELLSAGFIITAIFTIIISFISIKSFILWAIILFATRVGASLIEITTESYFFKHVKGDDADIISFFRINSPLAYIAGPIAAIISLQFLPFQYIFLVLGIIMFVGLKYSFALKDTR</sequence>
<gene>
    <name evidence="2" type="ORF">COT82_00010</name>
</gene>
<dbReference type="Proteomes" id="UP000230481">
    <property type="component" value="Unassembled WGS sequence"/>
</dbReference>
<dbReference type="InterPro" id="IPR011701">
    <property type="entry name" value="MFS"/>
</dbReference>
<feature type="transmembrane region" description="Helical" evidence="1">
    <location>
        <begin position="301"/>
        <end position="326"/>
    </location>
</feature>
<feature type="transmembrane region" description="Helical" evidence="1">
    <location>
        <begin position="74"/>
        <end position="92"/>
    </location>
</feature>
<dbReference type="Pfam" id="PF07690">
    <property type="entry name" value="MFS_1"/>
    <property type="match status" value="1"/>
</dbReference>
<evidence type="ECO:0008006" key="4">
    <source>
        <dbReference type="Google" id="ProtNLM"/>
    </source>
</evidence>
<feature type="transmembrane region" description="Helical" evidence="1">
    <location>
        <begin position="98"/>
        <end position="117"/>
    </location>
</feature>
<feature type="transmembrane region" description="Helical" evidence="1">
    <location>
        <begin position="137"/>
        <end position="157"/>
    </location>
</feature>
<name>A0A2M6WW38_9BACT</name>
<reference evidence="3" key="1">
    <citation type="submission" date="2017-09" db="EMBL/GenBank/DDBJ databases">
        <title>Depth-based differentiation of microbial function through sediment-hosted aquifers and enrichment of novel symbionts in the deep terrestrial subsurface.</title>
        <authorList>
            <person name="Probst A.J."/>
            <person name="Ladd B."/>
            <person name="Jarett J.K."/>
            <person name="Geller-Mcgrath D.E."/>
            <person name="Sieber C.M.K."/>
            <person name="Emerson J.B."/>
            <person name="Anantharaman K."/>
            <person name="Thomas B.C."/>
            <person name="Malmstrom R."/>
            <person name="Stieglmeier M."/>
            <person name="Klingl A."/>
            <person name="Woyke T."/>
            <person name="Ryan C.M."/>
            <person name="Banfield J.F."/>
        </authorList>
    </citation>
    <scope>NUCLEOTIDE SEQUENCE [LARGE SCALE GENOMIC DNA]</scope>
</reference>
<dbReference type="Gene3D" id="1.20.1250.20">
    <property type="entry name" value="MFS general substrate transporter like domains"/>
    <property type="match status" value="2"/>
</dbReference>
<feature type="transmembrane region" description="Helical" evidence="1">
    <location>
        <begin position="246"/>
        <end position="265"/>
    </location>
</feature>
<comment type="caution">
    <text evidence="2">The sequence shown here is derived from an EMBL/GenBank/DDBJ whole genome shotgun (WGS) entry which is preliminary data.</text>
</comment>
<evidence type="ECO:0000313" key="3">
    <source>
        <dbReference type="Proteomes" id="UP000230481"/>
    </source>
</evidence>